<dbReference type="EMBL" id="GBRH01212343">
    <property type="protein sequence ID" value="JAD85552.1"/>
    <property type="molecule type" value="Transcribed_RNA"/>
</dbReference>
<name>A0A0A9DP73_ARUDO</name>
<keyword evidence="1" id="KW-0732">Signal</keyword>
<organism evidence="2">
    <name type="scientific">Arundo donax</name>
    <name type="common">Giant reed</name>
    <name type="synonym">Donax arundinaceus</name>
    <dbReference type="NCBI Taxonomy" id="35708"/>
    <lineage>
        <taxon>Eukaryota</taxon>
        <taxon>Viridiplantae</taxon>
        <taxon>Streptophyta</taxon>
        <taxon>Embryophyta</taxon>
        <taxon>Tracheophyta</taxon>
        <taxon>Spermatophyta</taxon>
        <taxon>Magnoliopsida</taxon>
        <taxon>Liliopsida</taxon>
        <taxon>Poales</taxon>
        <taxon>Poaceae</taxon>
        <taxon>PACMAD clade</taxon>
        <taxon>Arundinoideae</taxon>
        <taxon>Arundineae</taxon>
        <taxon>Arundo</taxon>
    </lineage>
</organism>
<protein>
    <submittedName>
        <fullName evidence="2">Uncharacterized protein</fullName>
    </submittedName>
</protein>
<dbReference type="AlphaFoldDB" id="A0A0A9DP73"/>
<feature type="chain" id="PRO_5002046562" evidence="1">
    <location>
        <begin position="18"/>
        <end position="56"/>
    </location>
</feature>
<evidence type="ECO:0000313" key="2">
    <source>
        <dbReference type="EMBL" id="JAD85552.1"/>
    </source>
</evidence>
<sequence length="56" mass="6568">MLPLCLVLYIYSLLIQAEFVVNILKIMQSHSGTVWFYANPCQWLPYQNLKTLTNFS</sequence>
<accession>A0A0A9DP73</accession>
<proteinExistence type="predicted"/>
<feature type="signal peptide" evidence="1">
    <location>
        <begin position="1"/>
        <end position="17"/>
    </location>
</feature>
<evidence type="ECO:0000256" key="1">
    <source>
        <dbReference type="SAM" id="SignalP"/>
    </source>
</evidence>
<reference evidence="2" key="2">
    <citation type="journal article" date="2015" name="Data Brief">
        <title>Shoot transcriptome of the giant reed, Arundo donax.</title>
        <authorList>
            <person name="Barrero R.A."/>
            <person name="Guerrero F.D."/>
            <person name="Moolhuijzen P."/>
            <person name="Goolsby J.A."/>
            <person name="Tidwell J."/>
            <person name="Bellgard S.E."/>
            <person name="Bellgard M.I."/>
        </authorList>
    </citation>
    <scope>NUCLEOTIDE SEQUENCE</scope>
    <source>
        <tissue evidence="2">Shoot tissue taken approximately 20 cm above the soil surface</tissue>
    </source>
</reference>
<reference evidence="2" key="1">
    <citation type="submission" date="2014-09" db="EMBL/GenBank/DDBJ databases">
        <authorList>
            <person name="Magalhaes I.L.F."/>
            <person name="Oliveira U."/>
            <person name="Santos F.R."/>
            <person name="Vidigal T.H.D.A."/>
            <person name="Brescovit A.D."/>
            <person name="Santos A.J."/>
        </authorList>
    </citation>
    <scope>NUCLEOTIDE SEQUENCE</scope>
    <source>
        <tissue evidence="2">Shoot tissue taken approximately 20 cm above the soil surface</tissue>
    </source>
</reference>